<dbReference type="EMBL" id="UGRO01000002">
    <property type="protein sequence ID" value="SUA17243.1"/>
    <property type="molecule type" value="Genomic_DNA"/>
</dbReference>
<sequence length="310" mass="36193">MKQNRTFTFPDFRTVYSYAPLYRLQHLKYTLRKFFGKKEIYAFEQFVNASPIRQGLFLHCPQDAYPLLREFVDRRFNCKRRLDAMTADFLMAEKLFGTDILHQMEDYRFHLVLAHLSDGISLWLNRNDNCVEEGAWSLSLRDEAGNRLYMATFAFVGTHLLAASVQGPAGEEAKDTVRRITKQLHGLRPQQLMVTALQYFAAVLGLDGAMGIAQKHQVKLRWKLKKRVKMNYDAFWQEYGASLERDGYWHLPQTPARKDLADIESKKRSMYRKRYEMLDNMVAEMKDGLKTEARGISDGIQTEKPLRRTA</sequence>
<dbReference type="PANTHER" id="PTHR38785:SF1">
    <property type="entry name" value="HOMOLOG OF VIRK"/>
    <property type="match status" value="1"/>
</dbReference>
<dbReference type="PANTHER" id="PTHR38785">
    <property type="entry name" value="HOMOLOG OF VIRK"/>
    <property type="match status" value="1"/>
</dbReference>
<evidence type="ECO:0000313" key="1">
    <source>
        <dbReference type="EMBL" id="SUA17243.1"/>
    </source>
</evidence>
<dbReference type="AlphaFoldDB" id="A0A378VJU6"/>
<evidence type="ECO:0000313" key="2">
    <source>
        <dbReference type="Proteomes" id="UP000254193"/>
    </source>
</evidence>
<accession>A0A378VJU6</accession>
<dbReference type="InterPro" id="IPR007488">
    <property type="entry name" value="DUF535"/>
</dbReference>
<protein>
    <submittedName>
        <fullName evidence="1">Hypothetical membrane protein</fullName>
    </submittedName>
</protein>
<dbReference type="GeneID" id="61224343"/>
<dbReference type="Pfam" id="PF04393">
    <property type="entry name" value="DUF535"/>
    <property type="match status" value="1"/>
</dbReference>
<keyword evidence="2" id="KW-1185">Reference proteome</keyword>
<organism evidence="1 2">
    <name type="scientific">Neisseria lactamica</name>
    <dbReference type="NCBI Taxonomy" id="486"/>
    <lineage>
        <taxon>Bacteria</taxon>
        <taxon>Pseudomonadati</taxon>
        <taxon>Pseudomonadota</taxon>
        <taxon>Betaproteobacteria</taxon>
        <taxon>Neisseriales</taxon>
        <taxon>Neisseriaceae</taxon>
        <taxon>Neisseria</taxon>
    </lineage>
</organism>
<reference evidence="1 2" key="1">
    <citation type="submission" date="2018-06" db="EMBL/GenBank/DDBJ databases">
        <authorList>
            <consortium name="Pathogen Informatics"/>
            <person name="Doyle S."/>
        </authorList>
    </citation>
    <scope>NUCLEOTIDE SEQUENCE [LARGE SCALE GENOMIC DNA]</scope>
    <source>
        <strain evidence="1 2">NCTC10616</strain>
    </source>
</reference>
<dbReference type="RefSeq" id="WP_080542148.1">
    <property type="nucleotide sequence ID" value="NZ_CP031253.1"/>
</dbReference>
<dbReference type="Proteomes" id="UP000254193">
    <property type="component" value="Unassembled WGS sequence"/>
</dbReference>
<proteinExistence type="predicted"/>
<name>A0A378VJU6_NEILA</name>
<gene>
    <name evidence="1" type="ORF">NCTC10616_00905</name>
</gene>